<dbReference type="GeneID" id="25741894"/>
<feature type="domain" description="Alpha-glycerophosphate oxidase C-terminal" evidence="6">
    <location>
        <begin position="89"/>
        <end position="229"/>
    </location>
</feature>
<feature type="region of interest" description="Disordered" evidence="5">
    <location>
        <begin position="20"/>
        <end position="39"/>
    </location>
</feature>
<evidence type="ECO:0000259" key="6">
    <source>
        <dbReference type="Pfam" id="PF16901"/>
    </source>
</evidence>
<dbReference type="Gene3D" id="1.10.8.870">
    <property type="entry name" value="Alpha-glycerophosphate oxidase, cap domain"/>
    <property type="match status" value="1"/>
</dbReference>
<organism evidence="7 8">
    <name type="scientific">Monoraphidium neglectum</name>
    <dbReference type="NCBI Taxonomy" id="145388"/>
    <lineage>
        <taxon>Eukaryota</taxon>
        <taxon>Viridiplantae</taxon>
        <taxon>Chlorophyta</taxon>
        <taxon>core chlorophytes</taxon>
        <taxon>Chlorophyceae</taxon>
        <taxon>CS clade</taxon>
        <taxon>Sphaeropleales</taxon>
        <taxon>Selenastraceae</taxon>
        <taxon>Monoraphidium</taxon>
    </lineage>
</organism>
<dbReference type="Gene3D" id="3.50.50.60">
    <property type="entry name" value="FAD/NAD(P)-binding domain"/>
    <property type="match status" value="1"/>
</dbReference>
<keyword evidence="2" id="KW-0285">Flavoprotein</keyword>
<dbReference type="InterPro" id="IPR000447">
    <property type="entry name" value="G3P_DH_FAD-dep"/>
</dbReference>
<dbReference type="Pfam" id="PF16901">
    <property type="entry name" value="DAO_C"/>
    <property type="match status" value="1"/>
</dbReference>
<evidence type="ECO:0000313" key="8">
    <source>
        <dbReference type="Proteomes" id="UP000054498"/>
    </source>
</evidence>
<evidence type="ECO:0000256" key="2">
    <source>
        <dbReference type="ARBA" id="ARBA00022630"/>
    </source>
</evidence>
<dbReference type="Proteomes" id="UP000054498">
    <property type="component" value="Unassembled WGS sequence"/>
</dbReference>
<sequence length="267" mass="28588">MSQSTPTRVRRQDVLSTWSGIRPLAADPTKQQQQEGATSSIVRDHVIFQDADGLVTVTGGKWTTYRRMAQDVVDTLVTSGRLPATQRPCATSGLRLLGAREYHAHTHAEVAQRSSDLASAPPLSGSPAPRRALSPARARHLAAAYGDKAFDVLELVKWSDGALAAPLAPGLPYIEAEVLHACRQEYCVTVEDFVMRRTRMAFLDAAATEGAIPRVAELMASELGWGNRKRRAEAAAAVRALRQEFSTPEPATKAVEAAAAAAPVAAA</sequence>
<keyword evidence="3" id="KW-0274">FAD</keyword>
<reference evidence="7 8" key="1">
    <citation type="journal article" date="2013" name="BMC Genomics">
        <title>Reconstruction of the lipid metabolism for the microalga Monoraphidium neglectum from its genome sequence reveals characteristics suitable for biofuel production.</title>
        <authorList>
            <person name="Bogen C."/>
            <person name="Al-Dilaimi A."/>
            <person name="Albersmeier A."/>
            <person name="Wichmann J."/>
            <person name="Grundmann M."/>
            <person name="Rupp O."/>
            <person name="Lauersen K.J."/>
            <person name="Blifernez-Klassen O."/>
            <person name="Kalinowski J."/>
            <person name="Goesmann A."/>
            <person name="Mussgnug J.H."/>
            <person name="Kruse O."/>
        </authorList>
    </citation>
    <scope>NUCLEOTIDE SEQUENCE [LARGE SCALE GENOMIC DNA]</scope>
    <source>
        <strain evidence="7 8">SAG 48.87</strain>
    </source>
</reference>
<dbReference type="GO" id="GO:0005739">
    <property type="term" value="C:mitochondrion"/>
    <property type="evidence" value="ECO:0007669"/>
    <property type="project" value="TreeGrafter"/>
</dbReference>
<keyword evidence="8" id="KW-1185">Reference proteome</keyword>
<evidence type="ECO:0000256" key="1">
    <source>
        <dbReference type="ARBA" id="ARBA00013029"/>
    </source>
</evidence>
<dbReference type="KEGG" id="mng:MNEG_9019"/>
<dbReference type="InterPro" id="IPR036188">
    <property type="entry name" value="FAD/NAD-bd_sf"/>
</dbReference>
<dbReference type="PROSITE" id="PS00978">
    <property type="entry name" value="FAD_G3PDH_2"/>
    <property type="match status" value="1"/>
</dbReference>
<dbReference type="OrthoDB" id="264015at2759"/>
<accession>A0A0D2MXJ2</accession>
<protein>
    <recommendedName>
        <fullName evidence="1">glycerol-3-phosphate dehydrogenase</fullName>
        <ecNumber evidence="1">1.1.5.3</ecNumber>
    </recommendedName>
</protein>
<dbReference type="GO" id="GO:0004368">
    <property type="term" value="F:glycerol-3-phosphate dehydrogenase (quinone) activity"/>
    <property type="evidence" value="ECO:0007669"/>
    <property type="project" value="UniProtKB-EC"/>
</dbReference>
<evidence type="ECO:0000313" key="7">
    <source>
        <dbReference type="EMBL" id="KIY98945.1"/>
    </source>
</evidence>
<evidence type="ECO:0000256" key="5">
    <source>
        <dbReference type="SAM" id="MobiDB-lite"/>
    </source>
</evidence>
<dbReference type="STRING" id="145388.A0A0D2MXJ2"/>
<dbReference type="InterPro" id="IPR038299">
    <property type="entry name" value="DAO_C_sf"/>
</dbReference>
<dbReference type="GO" id="GO:0006072">
    <property type="term" value="P:glycerol-3-phosphate metabolic process"/>
    <property type="evidence" value="ECO:0007669"/>
    <property type="project" value="InterPro"/>
</dbReference>
<dbReference type="AlphaFoldDB" id="A0A0D2MXJ2"/>
<keyword evidence="4 7" id="KW-0560">Oxidoreductase</keyword>
<dbReference type="PANTHER" id="PTHR11985">
    <property type="entry name" value="GLYCEROL-3-PHOSPHATE DEHYDROGENASE"/>
    <property type="match status" value="1"/>
</dbReference>
<dbReference type="RefSeq" id="XP_013897965.1">
    <property type="nucleotide sequence ID" value="XM_014042511.1"/>
</dbReference>
<dbReference type="PANTHER" id="PTHR11985:SF15">
    <property type="entry name" value="GLYCEROL-3-PHOSPHATE DEHYDROGENASE, MITOCHONDRIAL"/>
    <property type="match status" value="1"/>
</dbReference>
<dbReference type="InterPro" id="IPR031656">
    <property type="entry name" value="DAO_C"/>
</dbReference>
<dbReference type="EC" id="1.1.5.3" evidence="1"/>
<feature type="region of interest" description="Disordered" evidence="5">
    <location>
        <begin position="108"/>
        <end position="132"/>
    </location>
</feature>
<feature type="compositionally biased region" description="Low complexity" evidence="5">
    <location>
        <begin position="113"/>
        <end position="132"/>
    </location>
</feature>
<dbReference type="EMBL" id="KK102010">
    <property type="protein sequence ID" value="KIY98945.1"/>
    <property type="molecule type" value="Genomic_DNA"/>
</dbReference>
<feature type="compositionally biased region" description="Polar residues" evidence="5">
    <location>
        <begin position="29"/>
        <end position="39"/>
    </location>
</feature>
<evidence type="ECO:0000256" key="3">
    <source>
        <dbReference type="ARBA" id="ARBA00022827"/>
    </source>
</evidence>
<evidence type="ECO:0000256" key="4">
    <source>
        <dbReference type="ARBA" id="ARBA00023002"/>
    </source>
</evidence>
<proteinExistence type="predicted"/>
<gene>
    <name evidence="7" type="ORF">MNEG_9019</name>
</gene>
<name>A0A0D2MXJ2_9CHLO</name>